<feature type="compositionally biased region" description="Basic and acidic residues" evidence="1">
    <location>
        <begin position="460"/>
        <end position="474"/>
    </location>
</feature>
<dbReference type="PANTHER" id="PTHR23186">
    <property type="entry name" value="RETINOIC ACID-INDUCED PROTEIN 2"/>
    <property type="match status" value="1"/>
</dbReference>
<protein>
    <recommendedName>
        <fullName evidence="4">Sine oculis-binding protein</fullName>
    </recommendedName>
</protein>
<dbReference type="Proteomes" id="UP001152759">
    <property type="component" value="Chromosome 5"/>
</dbReference>
<organism evidence="2 3">
    <name type="scientific">Bemisia tabaci</name>
    <name type="common">Sweetpotato whitefly</name>
    <name type="synonym">Aleurodes tabaci</name>
    <dbReference type="NCBI Taxonomy" id="7038"/>
    <lineage>
        <taxon>Eukaryota</taxon>
        <taxon>Metazoa</taxon>
        <taxon>Ecdysozoa</taxon>
        <taxon>Arthropoda</taxon>
        <taxon>Hexapoda</taxon>
        <taxon>Insecta</taxon>
        <taxon>Pterygota</taxon>
        <taxon>Neoptera</taxon>
        <taxon>Paraneoptera</taxon>
        <taxon>Hemiptera</taxon>
        <taxon>Sternorrhyncha</taxon>
        <taxon>Aleyrodoidea</taxon>
        <taxon>Aleyrodidae</taxon>
        <taxon>Aleyrodinae</taxon>
        <taxon>Bemisia</taxon>
    </lineage>
</organism>
<dbReference type="Pfam" id="PF15279">
    <property type="entry name" value="SOBP"/>
    <property type="match status" value="1"/>
</dbReference>
<evidence type="ECO:0000313" key="3">
    <source>
        <dbReference type="Proteomes" id="UP001152759"/>
    </source>
</evidence>
<sequence length="481" mass="53498">MMAFPGNNVHCRGIKLSINAKEREPKDLSVKNGGKPLSWCNLQKRDRGERQKRVMIVDRKRRKPSSPFSEDSCASDDIEACSIGSPPSHIDTTSPRVSPLPPAVIPNGYVACGWCQKVVKSKAISFKAVNGDKSFCSEVCFTQCRRASFKRKKTCDWCKHVRHTVNYVDFQDGDHQLQFCSGKCLNQYKMNIFCRETQAHLDLHPHLQGSETTKTKTANSTNLITPDLWLRDCESDSSPSASPSPPPHPPSPPTPPCVPSPLIEIKVSTPSSPPSSATPTTSDHGINLRVRKEILNRKRKKAEAESPVNPPPPLPNNFFNFNPHPERPPFNPEALHRPPFNPEAMPRPPFNPSFPHMFPPFHRPMRLPPPLLPINRPMVPPPPPPSQLLPPPTVLIPYPVALPIPVPVPIPVPIPIPLEVFATLRQKEDKSSQPPAEKVQVKTEPVSPPPTAWQEAEEEPEKRPTSRASLEKQKTVPAPCI</sequence>
<proteinExistence type="predicted"/>
<evidence type="ECO:0000256" key="1">
    <source>
        <dbReference type="SAM" id="MobiDB-lite"/>
    </source>
</evidence>
<evidence type="ECO:0008006" key="4">
    <source>
        <dbReference type="Google" id="ProtNLM"/>
    </source>
</evidence>
<feature type="compositionally biased region" description="Low complexity" evidence="1">
    <location>
        <begin position="268"/>
        <end position="282"/>
    </location>
</feature>
<gene>
    <name evidence="2" type="ORF">BEMITA_LOCUS9494</name>
</gene>
<dbReference type="InterPro" id="IPR026092">
    <property type="entry name" value="RAI2/SOBP"/>
</dbReference>
<dbReference type="KEGG" id="btab:109032541"/>
<evidence type="ECO:0000313" key="2">
    <source>
        <dbReference type="EMBL" id="CAH0390802.1"/>
    </source>
</evidence>
<feature type="region of interest" description="Disordered" evidence="1">
    <location>
        <begin position="426"/>
        <end position="481"/>
    </location>
</feature>
<dbReference type="GO" id="GO:0048513">
    <property type="term" value="P:animal organ development"/>
    <property type="evidence" value="ECO:0007669"/>
    <property type="project" value="TreeGrafter"/>
</dbReference>
<reference evidence="2" key="1">
    <citation type="submission" date="2021-12" db="EMBL/GenBank/DDBJ databases">
        <authorList>
            <person name="King R."/>
        </authorList>
    </citation>
    <scope>NUCLEOTIDE SEQUENCE</scope>
</reference>
<keyword evidence="3" id="KW-1185">Reference proteome</keyword>
<dbReference type="GO" id="GO:0005634">
    <property type="term" value="C:nucleus"/>
    <property type="evidence" value="ECO:0007669"/>
    <property type="project" value="TreeGrafter"/>
</dbReference>
<dbReference type="PANTHER" id="PTHR23186:SF4">
    <property type="entry name" value="GH22790P"/>
    <property type="match status" value="1"/>
</dbReference>
<feature type="compositionally biased region" description="Pro residues" evidence="1">
    <location>
        <begin position="242"/>
        <end position="259"/>
    </location>
</feature>
<dbReference type="AlphaFoldDB" id="A0A9P0AE56"/>
<dbReference type="EMBL" id="OU963866">
    <property type="protein sequence ID" value="CAH0390802.1"/>
    <property type="molecule type" value="Genomic_DNA"/>
</dbReference>
<feature type="region of interest" description="Disordered" evidence="1">
    <location>
        <begin position="234"/>
        <end position="289"/>
    </location>
</feature>
<accession>A0A9P0AE56</accession>
<name>A0A9P0AE56_BEMTA</name>